<evidence type="ECO:0000313" key="2">
    <source>
        <dbReference type="Proteomes" id="UP001652625"/>
    </source>
</evidence>
<evidence type="ECO:0000313" key="3">
    <source>
        <dbReference type="RefSeq" id="XP_065660948.1"/>
    </source>
</evidence>
<dbReference type="RefSeq" id="XP_065660948.1">
    <property type="nucleotide sequence ID" value="XM_065804876.1"/>
</dbReference>
<sequence>MTPNLKVQNNKKMGYVFCSVTIFMFLLISLIMSVISILSNQWWVGKFKADVPLSKYGCCMNIEFSVTYTFTESCWLMTITNAAKFNITAYSVVKKCEGEQTPLEKIIKKGNLDAFMYTYICIFVSLVFNVMALTFSFLKYPFACKTSQPGFHISTIVASLFSAFTSMIAVFVFTKNVYYKAPFMQAIKFDAPVIAKDLPESISKLVLKIFSKVKTSDLSKKFSKGHSYTILCVGTCFLFVALLLCGIEFCLIRKVCSNRFSKPMLIKAKRICKKNNLLITHSV</sequence>
<keyword evidence="2" id="KW-1185">Reference proteome</keyword>
<gene>
    <name evidence="3" type="primary">LOC101235924</name>
</gene>
<evidence type="ECO:0000256" key="1">
    <source>
        <dbReference type="SAM" id="Phobius"/>
    </source>
</evidence>
<feature type="transmembrane region" description="Helical" evidence="1">
    <location>
        <begin position="150"/>
        <end position="174"/>
    </location>
</feature>
<proteinExistence type="predicted"/>
<dbReference type="GeneID" id="101235924"/>
<keyword evidence="1" id="KW-1133">Transmembrane helix</keyword>
<organism evidence="2 3">
    <name type="scientific">Hydra vulgaris</name>
    <name type="common">Hydra</name>
    <name type="synonym">Hydra attenuata</name>
    <dbReference type="NCBI Taxonomy" id="6087"/>
    <lineage>
        <taxon>Eukaryota</taxon>
        <taxon>Metazoa</taxon>
        <taxon>Cnidaria</taxon>
        <taxon>Hydrozoa</taxon>
        <taxon>Hydroidolina</taxon>
        <taxon>Anthoathecata</taxon>
        <taxon>Aplanulata</taxon>
        <taxon>Hydridae</taxon>
        <taxon>Hydra</taxon>
    </lineage>
</organism>
<feature type="transmembrane region" description="Helical" evidence="1">
    <location>
        <begin position="12"/>
        <end position="38"/>
    </location>
</feature>
<keyword evidence="1" id="KW-0472">Membrane</keyword>
<feature type="transmembrane region" description="Helical" evidence="1">
    <location>
        <begin position="116"/>
        <end position="138"/>
    </location>
</feature>
<feature type="transmembrane region" description="Helical" evidence="1">
    <location>
        <begin position="228"/>
        <end position="252"/>
    </location>
</feature>
<reference evidence="3" key="1">
    <citation type="submission" date="2025-08" db="UniProtKB">
        <authorList>
            <consortium name="RefSeq"/>
        </authorList>
    </citation>
    <scope>IDENTIFICATION</scope>
</reference>
<dbReference type="Proteomes" id="UP001652625">
    <property type="component" value="Chromosome 09"/>
</dbReference>
<accession>A0ABM4CGV4</accession>
<keyword evidence="1" id="KW-0812">Transmembrane</keyword>
<name>A0ABM4CGV4_HYDVU</name>
<protein>
    <submittedName>
        <fullName evidence="3">Uncharacterized protein LOC101235924 isoform X3</fullName>
    </submittedName>
</protein>